<accession>G5JTL2</accession>
<organism evidence="2 3">
    <name type="scientific">Streptococcus criceti HS-6</name>
    <dbReference type="NCBI Taxonomy" id="873449"/>
    <lineage>
        <taxon>Bacteria</taxon>
        <taxon>Bacillati</taxon>
        <taxon>Bacillota</taxon>
        <taxon>Bacilli</taxon>
        <taxon>Lactobacillales</taxon>
        <taxon>Streptococcaceae</taxon>
        <taxon>Streptococcus</taxon>
    </lineage>
</organism>
<sequence length="56" mass="6566">MITLPYLFNHFKRDNISLTGIVIVVYTFVLYFFLVGVNHLMRGNYGILLDIPFLDK</sequence>
<evidence type="ECO:0000256" key="1">
    <source>
        <dbReference type="SAM" id="Phobius"/>
    </source>
</evidence>
<keyword evidence="1" id="KW-0472">Membrane</keyword>
<keyword evidence="3" id="KW-1185">Reference proteome</keyword>
<dbReference type="Proteomes" id="UP000004322">
    <property type="component" value="Unassembled WGS sequence"/>
</dbReference>
<keyword evidence="1" id="KW-0812">Transmembrane</keyword>
<evidence type="ECO:0000313" key="3">
    <source>
        <dbReference type="Proteomes" id="UP000004322"/>
    </source>
</evidence>
<dbReference type="AlphaFoldDB" id="G5JTL2"/>
<keyword evidence="1" id="KW-1133">Transmembrane helix</keyword>
<comment type="caution">
    <text evidence="2">The sequence shown here is derived from an EMBL/GenBank/DDBJ whole genome shotgun (WGS) entry which is preliminary data.</text>
</comment>
<dbReference type="EMBL" id="AEUV02000002">
    <property type="protein sequence ID" value="EHI73740.1"/>
    <property type="molecule type" value="Genomic_DNA"/>
</dbReference>
<feature type="transmembrane region" description="Helical" evidence="1">
    <location>
        <begin position="16"/>
        <end position="37"/>
    </location>
</feature>
<name>G5JTL2_STRCG</name>
<reference evidence="2" key="1">
    <citation type="submission" date="2011-07" db="EMBL/GenBank/DDBJ databases">
        <authorList>
            <person name="Stanhope M.J."/>
            <person name="Durkin A.S."/>
            <person name="Hostetler J."/>
            <person name="Kim M."/>
            <person name="Radune D."/>
            <person name="Singh I."/>
            <person name="Town C.D."/>
        </authorList>
    </citation>
    <scope>NUCLEOTIDE SEQUENCE [LARGE SCALE GENOMIC DNA]</scope>
    <source>
        <strain evidence="2">HS-6</strain>
    </source>
</reference>
<gene>
    <name evidence="2" type="ORF">STRCR_1109</name>
</gene>
<proteinExistence type="predicted"/>
<protein>
    <submittedName>
        <fullName evidence="2">Uncharacterized protein</fullName>
    </submittedName>
</protein>
<evidence type="ECO:0000313" key="2">
    <source>
        <dbReference type="EMBL" id="EHI73740.1"/>
    </source>
</evidence>